<dbReference type="PROSITE" id="PS50109">
    <property type="entry name" value="HIS_KIN"/>
    <property type="match status" value="1"/>
</dbReference>
<comment type="catalytic activity">
    <reaction evidence="1">
        <text>ATP + protein L-histidine = ADP + protein N-phospho-L-histidine.</text>
        <dbReference type="EC" id="2.7.13.3"/>
    </reaction>
</comment>
<evidence type="ECO:0000256" key="1">
    <source>
        <dbReference type="ARBA" id="ARBA00000085"/>
    </source>
</evidence>
<dbReference type="KEGG" id="acin:CBP34_02205"/>
<dbReference type="AlphaFoldDB" id="A0A240TYN7"/>
<accession>A0A240TYN7</accession>
<keyword evidence="9" id="KW-0472">Membrane</keyword>
<comment type="subcellular location">
    <subcellularLocation>
        <location evidence="2">Cell membrane</location>
        <topology evidence="2">Multi-pass membrane protein</topology>
    </subcellularLocation>
</comment>
<dbReference type="Pfam" id="PF25323">
    <property type="entry name" value="6TM_PilS"/>
    <property type="match status" value="1"/>
</dbReference>
<keyword evidence="12" id="KW-1185">Reference proteome</keyword>
<evidence type="ECO:0000313" key="11">
    <source>
        <dbReference type="EMBL" id="ART50715.1"/>
    </source>
</evidence>
<dbReference type="CDD" id="cd00082">
    <property type="entry name" value="HisKA"/>
    <property type="match status" value="1"/>
</dbReference>
<keyword evidence="9" id="KW-0812">Transmembrane</keyword>
<dbReference type="SUPFAM" id="SSF55874">
    <property type="entry name" value="ATPase domain of HSP90 chaperone/DNA topoisomerase II/histidine kinase"/>
    <property type="match status" value="1"/>
</dbReference>
<keyword evidence="6" id="KW-0547">Nucleotide-binding</keyword>
<gene>
    <name evidence="11" type="ORF">CBP34_02205</name>
</gene>
<evidence type="ECO:0000256" key="7">
    <source>
        <dbReference type="ARBA" id="ARBA00022777"/>
    </source>
</evidence>
<keyword evidence="9" id="KW-1133">Transmembrane helix</keyword>
<keyword evidence="5" id="KW-0808">Transferase</keyword>
<organism evidence="11 12">
    <name type="scientific">Acidovorax carolinensis</name>
    <dbReference type="NCBI Taxonomy" id="553814"/>
    <lineage>
        <taxon>Bacteria</taxon>
        <taxon>Pseudomonadati</taxon>
        <taxon>Pseudomonadota</taxon>
        <taxon>Betaproteobacteria</taxon>
        <taxon>Burkholderiales</taxon>
        <taxon>Comamonadaceae</taxon>
        <taxon>Acidovorax</taxon>
    </lineage>
</organism>
<protein>
    <recommendedName>
        <fullName evidence="3">histidine kinase</fullName>
        <ecNumber evidence="3">2.7.13.3</ecNumber>
    </recommendedName>
</protein>
<proteinExistence type="predicted"/>
<evidence type="ECO:0000259" key="10">
    <source>
        <dbReference type="PROSITE" id="PS50109"/>
    </source>
</evidence>
<dbReference type="InterPro" id="IPR005467">
    <property type="entry name" value="His_kinase_dom"/>
</dbReference>
<dbReference type="GO" id="GO:0005524">
    <property type="term" value="F:ATP binding"/>
    <property type="evidence" value="ECO:0007669"/>
    <property type="project" value="UniProtKB-KW"/>
</dbReference>
<dbReference type="InterPro" id="IPR050980">
    <property type="entry name" value="2C_sensor_his_kinase"/>
</dbReference>
<keyword evidence="7 11" id="KW-0418">Kinase</keyword>
<dbReference type="InterPro" id="IPR036097">
    <property type="entry name" value="HisK_dim/P_sf"/>
</dbReference>
<dbReference type="GO" id="GO:0000155">
    <property type="term" value="F:phosphorelay sensor kinase activity"/>
    <property type="evidence" value="ECO:0007669"/>
    <property type="project" value="InterPro"/>
</dbReference>
<dbReference type="Gene3D" id="1.10.287.130">
    <property type="match status" value="1"/>
</dbReference>
<dbReference type="EMBL" id="CP021361">
    <property type="protein sequence ID" value="ART50715.1"/>
    <property type="molecule type" value="Genomic_DNA"/>
</dbReference>
<evidence type="ECO:0000256" key="4">
    <source>
        <dbReference type="ARBA" id="ARBA00022475"/>
    </source>
</evidence>
<dbReference type="PANTHER" id="PTHR44936">
    <property type="entry name" value="SENSOR PROTEIN CREC"/>
    <property type="match status" value="1"/>
</dbReference>
<feature type="transmembrane region" description="Helical" evidence="9">
    <location>
        <begin position="91"/>
        <end position="121"/>
    </location>
</feature>
<dbReference type="Proteomes" id="UP000194432">
    <property type="component" value="Chromosome 1"/>
</dbReference>
<keyword evidence="4" id="KW-1003">Cell membrane</keyword>
<evidence type="ECO:0000256" key="3">
    <source>
        <dbReference type="ARBA" id="ARBA00012438"/>
    </source>
</evidence>
<feature type="transmembrane region" description="Helical" evidence="9">
    <location>
        <begin position="133"/>
        <end position="150"/>
    </location>
</feature>
<evidence type="ECO:0000256" key="8">
    <source>
        <dbReference type="ARBA" id="ARBA00022840"/>
    </source>
</evidence>
<dbReference type="InterPro" id="IPR003594">
    <property type="entry name" value="HATPase_dom"/>
</dbReference>
<dbReference type="EC" id="2.7.13.3" evidence="3"/>
<keyword evidence="8" id="KW-0067">ATP-binding</keyword>
<dbReference type="Pfam" id="PF02518">
    <property type="entry name" value="HATPase_c"/>
    <property type="match status" value="1"/>
</dbReference>
<dbReference type="SUPFAM" id="SSF47384">
    <property type="entry name" value="Homodimeric domain of signal transducing histidine kinase"/>
    <property type="match status" value="1"/>
</dbReference>
<dbReference type="InterPro" id="IPR003661">
    <property type="entry name" value="HisK_dim/P_dom"/>
</dbReference>
<reference evidence="11 12" key="1">
    <citation type="submission" date="2017-05" db="EMBL/GenBank/DDBJ databases">
        <title>Polyphasic characterization of four soil-derived phenanthrene-degrading Acidovorax strains and proposal of Acidovorax phenanthrenivorans sp. nov.</title>
        <authorList>
            <person name="Singleton D.R."/>
            <person name="Lee J."/>
            <person name="Dickey A.N."/>
            <person name="Stroud A."/>
            <person name="Scholl E.H."/>
            <person name="Wright F.A."/>
            <person name="Aitken M.D."/>
        </authorList>
    </citation>
    <scope>NUCLEOTIDE SEQUENCE [LARGE SCALE GENOMIC DNA]</scope>
    <source>
        <strain evidence="11">NA3</strain>
    </source>
</reference>
<dbReference type="Gene3D" id="3.30.565.10">
    <property type="entry name" value="Histidine kinase-like ATPase, C-terminal domain"/>
    <property type="match status" value="1"/>
</dbReference>
<evidence type="ECO:0000256" key="9">
    <source>
        <dbReference type="SAM" id="Phobius"/>
    </source>
</evidence>
<feature type="domain" description="Histidine kinase" evidence="10">
    <location>
        <begin position="225"/>
        <end position="432"/>
    </location>
</feature>
<sequence>MNSSASPSIPPSSKARFANASAGLKNLHQLIQLRWIAVVGQLLTIEATHYSLGMPLPLQEMLTIVGCMALFNLASLVRWRSGRSVHDVEIFLALLVDVAALTAQLYLSGGISNPFVFLYLLQIAVSAMLLRAGYMWFIVLVASSCVVLLAQHSQPLPLATNLHEGWASPYVLGLLVCFMINAILVVIFITRISHDLRRRDARLAAARQRAAEEEHIVRMGLLASGAAHELGTPLATMAVILGDWRRIPALATDPVLQEEIAEMQTQVQRCKAIVSGILLTAGETRGEDSSQTTVCQFLDTLVSDWRATRSIDTFVYDNRIQNDSPMVADTTLQQMVFNVLDNARDASPDWVALLSQRDDDALRIVVTDRGPGFSPEVLAQIGTPYQSTKGRPGGGLGLFLSMNVARTLGGSLVARNRPEGGAEVTITMALANIALQDSTQGTHGH</sequence>
<dbReference type="GO" id="GO:0005886">
    <property type="term" value="C:plasma membrane"/>
    <property type="evidence" value="ECO:0007669"/>
    <property type="project" value="UniProtKB-SubCell"/>
</dbReference>
<evidence type="ECO:0000313" key="12">
    <source>
        <dbReference type="Proteomes" id="UP000194432"/>
    </source>
</evidence>
<name>A0A240TYN7_9BURK</name>
<dbReference type="InterPro" id="IPR036890">
    <property type="entry name" value="HATPase_C_sf"/>
</dbReference>
<dbReference type="SMART" id="SM00387">
    <property type="entry name" value="HATPase_c"/>
    <property type="match status" value="1"/>
</dbReference>
<evidence type="ECO:0000256" key="6">
    <source>
        <dbReference type="ARBA" id="ARBA00022741"/>
    </source>
</evidence>
<evidence type="ECO:0000256" key="2">
    <source>
        <dbReference type="ARBA" id="ARBA00004651"/>
    </source>
</evidence>
<feature type="transmembrane region" description="Helical" evidence="9">
    <location>
        <begin position="170"/>
        <end position="189"/>
    </location>
</feature>
<evidence type="ECO:0000256" key="5">
    <source>
        <dbReference type="ARBA" id="ARBA00022679"/>
    </source>
</evidence>
<feature type="transmembrane region" description="Helical" evidence="9">
    <location>
        <begin position="61"/>
        <end position="79"/>
    </location>
</feature>
<dbReference type="RefSeq" id="WP_094097164.1">
    <property type="nucleotide sequence ID" value="NZ_CP021361.1"/>
</dbReference>
<dbReference type="PANTHER" id="PTHR44936:SF10">
    <property type="entry name" value="SENSOR PROTEIN RSTB"/>
    <property type="match status" value="1"/>
</dbReference>